<evidence type="ECO:0000256" key="13">
    <source>
        <dbReference type="ARBA" id="ARBA00031891"/>
    </source>
</evidence>
<evidence type="ECO:0000256" key="6">
    <source>
        <dbReference type="ARBA" id="ARBA00022605"/>
    </source>
</evidence>
<evidence type="ECO:0000256" key="12">
    <source>
        <dbReference type="ARBA" id="ARBA00023285"/>
    </source>
</evidence>
<feature type="binding site" evidence="15">
    <location>
        <position position="166"/>
    </location>
    <ligand>
        <name>Zn(2+)</name>
        <dbReference type="ChEBI" id="CHEBI:29105"/>
        <label>1</label>
    </ligand>
</feature>
<dbReference type="InterPro" id="IPR050072">
    <property type="entry name" value="Peptidase_M20A"/>
</dbReference>
<evidence type="ECO:0000256" key="1">
    <source>
        <dbReference type="ARBA" id="ARBA00005130"/>
    </source>
</evidence>
<dbReference type="InterPro" id="IPR011650">
    <property type="entry name" value="Peptidase_M20_dimer"/>
</dbReference>
<dbReference type="CDD" id="cd03891">
    <property type="entry name" value="M20_DapE_proteobac"/>
    <property type="match status" value="1"/>
</dbReference>
<dbReference type="EC" id="3.5.1.18" evidence="4 15"/>
<evidence type="ECO:0000256" key="2">
    <source>
        <dbReference type="ARBA" id="ARBA00006746"/>
    </source>
</evidence>
<gene>
    <name evidence="15" type="primary">dapE</name>
    <name evidence="17" type="ORF">EV656_101284</name>
</gene>
<name>A0A4R2P006_RHOAD</name>
<dbReference type="Proteomes" id="UP000295733">
    <property type="component" value="Unassembled WGS sequence"/>
</dbReference>
<reference evidence="17 18" key="1">
    <citation type="submission" date="2019-03" db="EMBL/GenBank/DDBJ databases">
        <title>Genomic Encyclopedia of Type Strains, Phase IV (KMG-IV): sequencing the most valuable type-strain genomes for metagenomic binning, comparative biology and taxonomic classification.</title>
        <authorList>
            <person name="Goeker M."/>
        </authorList>
    </citation>
    <scope>NUCLEOTIDE SEQUENCE [LARGE SCALE GENOMIC DNA]</scope>
    <source>
        <strain evidence="17 18">DSM 2781</strain>
    </source>
</reference>
<keyword evidence="7 15" id="KW-0479">Metal-binding</keyword>
<comment type="similarity">
    <text evidence="2 15">Belongs to the peptidase M20A family. DapE subfamily.</text>
</comment>
<keyword evidence="6 15" id="KW-0028">Amino-acid biosynthesis</keyword>
<dbReference type="AlphaFoldDB" id="A0A4R2P006"/>
<feature type="binding site" evidence="15">
    <location>
        <position position="138"/>
    </location>
    <ligand>
        <name>Zn(2+)</name>
        <dbReference type="ChEBI" id="CHEBI:29105"/>
        <label>2</label>
    </ligand>
</feature>
<comment type="caution">
    <text evidence="17">The sequence shown here is derived from an EMBL/GenBank/DDBJ whole genome shotgun (WGS) entry which is preliminary data.</text>
</comment>
<evidence type="ECO:0000256" key="7">
    <source>
        <dbReference type="ARBA" id="ARBA00022723"/>
    </source>
</evidence>
<dbReference type="NCBIfam" id="TIGR01246">
    <property type="entry name" value="dapE_proteo"/>
    <property type="match status" value="1"/>
</dbReference>
<dbReference type="GO" id="GO:0009089">
    <property type="term" value="P:lysine biosynthetic process via diaminopimelate"/>
    <property type="evidence" value="ECO:0007669"/>
    <property type="project" value="UniProtKB-UniRule"/>
</dbReference>
<dbReference type="GO" id="GO:0050897">
    <property type="term" value="F:cobalt ion binding"/>
    <property type="evidence" value="ECO:0007669"/>
    <property type="project" value="UniProtKB-UniRule"/>
</dbReference>
<dbReference type="NCBIfam" id="NF009557">
    <property type="entry name" value="PRK13009.1"/>
    <property type="match status" value="1"/>
</dbReference>
<evidence type="ECO:0000256" key="4">
    <source>
        <dbReference type="ARBA" id="ARBA00011921"/>
    </source>
</evidence>
<dbReference type="EMBL" id="SLXL01000001">
    <property type="protein sequence ID" value="TCP27378.1"/>
    <property type="molecule type" value="Genomic_DNA"/>
</dbReference>
<feature type="active site" evidence="15">
    <location>
        <position position="73"/>
    </location>
</feature>
<comment type="pathway">
    <text evidence="1 15">Amino-acid biosynthesis; L-lysine biosynthesis via DAP pathway; LL-2,6-diaminopimelate from (S)-tetrahydrodipicolinate (succinylase route): step 3/3.</text>
</comment>
<dbReference type="Pfam" id="PF01546">
    <property type="entry name" value="Peptidase_M20"/>
    <property type="match status" value="1"/>
</dbReference>
<feature type="active site" description="Proton acceptor" evidence="15">
    <location>
        <position position="137"/>
    </location>
</feature>
<evidence type="ECO:0000256" key="8">
    <source>
        <dbReference type="ARBA" id="ARBA00022801"/>
    </source>
</evidence>
<dbReference type="InterPro" id="IPR001261">
    <property type="entry name" value="ArgE/DapE_CS"/>
</dbReference>
<keyword evidence="11 15" id="KW-0457">Lysine biosynthesis</keyword>
<dbReference type="HAMAP" id="MF_01690">
    <property type="entry name" value="DapE"/>
    <property type="match status" value="1"/>
</dbReference>
<comment type="cofactor">
    <cofactor evidence="15">
        <name>Zn(2+)</name>
        <dbReference type="ChEBI" id="CHEBI:29105"/>
    </cofactor>
    <cofactor evidence="15">
        <name>Co(2+)</name>
        <dbReference type="ChEBI" id="CHEBI:48828"/>
    </cofactor>
    <text evidence="15">Binds 2 Zn(2+) or Co(2+) ions per subunit.</text>
</comment>
<dbReference type="Gene3D" id="3.40.630.10">
    <property type="entry name" value="Zn peptidases"/>
    <property type="match status" value="2"/>
</dbReference>
<dbReference type="SUPFAM" id="SSF55031">
    <property type="entry name" value="Bacterial exopeptidase dimerisation domain"/>
    <property type="match status" value="1"/>
</dbReference>
<feature type="domain" description="Peptidase M20 dimerisation" evidence="16">
    <location>
        <begin position="179"/>
        <end position="283"/>
    </location>
</feature>
<keyword evidence="8 15" id="KW-0378">Hydrolase</keyword>
<feature type="binding site" evidence="15">
    <location>
        <position position="104"/>
    </location>
    <ligand>
        <name>Zn(2+)</name>
        <dbReference type="ChEBI" id="CHEBI:29105"/>
        <label>2</label>
    </ligand>
</feature>
<keyword evidence="18" id="KW-1185">Reference proteome</keyword>
<dbReference type="PANTHER" id="PTHR43808">
    <property type="entry name" value="ACETYLORNITHINE DEACETYLASE"/>
    <property type="match status" value="1"/>
</dbReference>
<dbReference type="InterPro" id="IPR005941">
    <property type="entry name" value="DapE_proteobac"/>
</dbReference>
<evidence type="ECO:0000256" key="15">
    <source>
        <dbReference type="HAMAP-Rule" id="MF_01690"/>
    </source>
</evidence>
<dbReference type="GO" id="GO:0008777">
    <property type="term" value="F:acetylornithine deacetylase activity"/>
    <property type="evidence" value="ECO:0007669"/>
    <property type="project" value="TreeGrafter"/>
</dbReference>
<dbReference type="GO" id="GO:0008270">
    <property type="term" value="F:zinc ion binding"/>
    <property type="evidence" value="ECO:0007669"/>
    <property type="project" value="UniProtKB-UniRule"/>
</dbReference>
<evidence type="ECO:0000259" key="16">
    <source>
        <dbReference type="Pfam" id="PF07687"/>
    </source>
</evidence>
<evidence type="ECO:0000256" key="5">
    <source>
        <dbReference type="ARBA" id="ARBA00022391"/>
    </source>
</evidence>
<dbReference type="UniPathway" id="UPA00034">
    <property type="reaction ID" value="UER00021"/>
</dbReference>
<keyword evidence="9 15" id="KW-0862">Zinc</keyword>
<feature type="binding site" evidence="15">
    <location>
        <position position="104"/>
    </location>
    <ligand>
        <name>Zn(2+)</name>
        <dbReference type="ChEBI" id="CHEBI:29105"/>
        <label>1</label>
    </ligand>
</feature>
<dbReference type="GO" id="GO:0019877">
    <property type="term" value="P:diaminopimelate biosynthetic process"/>
    <property type="evidence" value="ECO:0007669"/>
    <property type="project" value="UniProtKB-UniRule"/>
</dbReference>
<keyword evidence="10 15" id="KW-0220">Diaminopimelate biosynthesis</keyword>
<comment type="catalytic activity">
    <reaction evidence="14 15">
        <text>N-succinyl-(2S,6S)-2,6-diaminopimelate + H2O = (2S,6S)-2,6-diaminopimelate + succinate</text>
        <dbReference type="Rhea" id="RHEA:22608"/>
        <dbReference type="ChEBI" id="CHEBI:15377"/>
        <dbReference type="ChEBI" id="CHEBI:30031"/>
        <dbReference type="ChEBI" id="CHEBI:57609"/>
        <dbReference type="ChEBI" id="CHEBI:58087"/>
        <dbReference type="EC" id="3.5.1.18"/>
    </reaction>
</comment>
<organism evidence="17 18">
    <name type="scientific">Rhodovulum adriaticum</name>
    <name type="common">Rhodopseudomonas adriatica</name>
    <dbReference type="NCBI Taxonomy" id="35804"/>
    <lineage>
        <taxon>Bacteria</taxon>
        <taxon>Pseudomonadati</taxon>
        <taxon>Pseudomonadota</taxon>
        <taxon>Alphaproteobacteria</taxon>
        <taxon>Rhodobacterales</taxon>
        <taxon>Paracoccaceae</taxon>
        <taxon>Rhodovulum</taxon>
    </lineage>
</organism>
<dbReference type="InterPro" id="IPR036264">
    <property type="entry name" value="Bact_exopeptidase_dim_dom"/>
</dbReference>
<evidence type="ECO:0000256" key="14">
    <source>
        <dbReference type="ARBA" id="ARBA00051301"/>
    </source>
</evidence>
<dbReference type="PANTHER" id="PTHR43808:SF31">
    <property type="entry name" value="N-ACETYL-L-CITRULLINE DEACETYLASE"/>
    <property type="match status" value="1"/>
</dbReference>
<evidence type="ECO:0000256" key="9">
    <source>
        <dbReference type="ARBA" id="ARBA00022833"/>
    </source>
</evidence>
<dbReference type="GO" id="GO:0009014">
    <property type="term" value="F:succinyl-diaminopimelate desuccinylase activity"/>
    <property type="evidence" value="ECO:0007669"/>
    <property type="project" value="UniProtKB-UniRule"/>
</dbReference>
<dbReference type="PROSITE" id="PS00759">
    <property type="entry name" value="ARGE_DAPE_CPG2_2"/>
    <property type="match status" value="1"/>
</dbReference>
<comment type="function">
    <text evidence="15">Catalyzes the hydrolysis of N-succinyl-L,L-diaminopimelic acid (SDAP), forming succinate and LL-2,6-diaminopimelate (DAP), an intermediate involved in the bacterial biosynthesis of lysine and meso-diaminopimelic acid, an essential component of bacterial cell walls.</text>
</comment>
<evidence type="ECO:0000256" key="3">
    <source>
        <dbReference type="ARBA" id="ARBA00011738"/>
    </source>
</evidence>
<evidence type="ECO:0000313" key="18">
    <source>
        <dbReference type="Proteomes" id="UP000295733"/>
    </source>
</evidence>
<keyword evidence="12 15" id="KW-0170">Cobalt</keyword>
<feature type="binding site" evidence="15">
    <location>
        <position position="355"/>
    </location>
    <ligand>
        <name>Zn(2+)</name>
        <dbReference type="ChEBI" id="CHEBI:29105"/>
        <label>2</label>
    </ligand>
</feature>
<comment type="subunit">
    <text evidence="3 15">Homodimer.</text>
</comment>
<dbReference type="GO" id="GO:0006526">
    <property type="term" value="P:L-arginine biosynthetic process"/>
    <property type="evidence" value="ECO:0007669"/>
    <property type="project" value="TreeGrafter"/>
</dbReference>
<evidence type="ECO:0000256" key="11">
    <source>
        <dbReference type="ARBA" id="ARBA00023154"/>
    </source>
</evidence>
<dbReference type="SUPFAM" id="SSF53187">
    <property type="entry name" value="Zn-dependent exopeptidases"/>
    <property type="match status" value="1"/>
</dbReference>
<feature type="binding site" evidence="15">
    <location>
        <position position="71"/>
    </location>
    <ligand>
        <name>Zn(2+)</name>
        <dbReference type="ChEBI" id="CHEBI:29105"/>
        <label>1</label>
    </ligand>
</feature>
<dbReference type="InterPro" id="IPR002933">
    <property type="entry name" value="Peptidase_M20"/>
</dbReference>
<evidence type="ECO:0000256" key="10">
    <source>
        <dbReference type="ARBA" id="ARBA00022915"/>
    </source>
</evidence>
<evidence type="ECO:0000313" key="17">
    <source>
        <dbReference type="EMBL" id="TCP27378.1"/>
    </source>
</evidence>
<dbReference type="Pfam" id="PF07687">
    <property type="entry name" value="M20_dimer"/>
    <property type="match status" value="1"/>
</dbReference>
<sequence length="382" mass="40806">MTQPTDPVALTAELVRCPSVTPTEGGALRLLETRLAAAGFTCQRVDRGGVANLFARWGAHGHPDTFGFNGHTDVVPAGDTAAWTHDPFGAAQQGGWLWGRGAVDMKSGVAAFVAAAIDFVSETPPDGAIVLTITGDEEGDAIDGTTALLDWMADQGERMSVCLVGEPTSRDTLGDMMKIGRRGSITAYFTAHGVQGHAAYPHAAQNPIPALARLVERLSAYPLDEGTRHFDPSTLAVTTFDTGNPANNVIPGICRATVNIRFNEVHTADSLTEWLRAEADKVTDETGIRFDMDTRVSGESFLTPPGALSDMVARAVEAETGRHPAMSTSGGTSDARFVKDHCPVVEFGLVGRTMHQVDERVEIAQIDTLKRIYARILADYFG</sequence>
<dbReference type="OrthoDB" id="9809784at2"/>
<accession>A0A4R2P006</accession>
<dbReference type="RefSeq" id="WP_132598693.1">
    <property type="nucleotide sequence ID" value="NZ_NRRP01000005.1"/>
</dbReference>
<protein>
    <recommendedName>
        <fullName evidence="5 15">Succinyl-diaminopimelate desuccinylase</fullName>
        <shortName evidence="15">SDAP desuccinylase</shortName>
        <ecNumber evidence="4 15">3.5.1.18</ecNumber>
    </recommendedName>
    <alternativeName>
        <fullName evidence="13 15">N-succinyl-LL-2,6-diaminoheptanedioate amidohydrolase</fullName>
    </alternativeName>
</protein>
<proteinExistence type="inferred from homology"/>